<dbReference type="AlphaFoldDB" id="A0AAV4Q3J2"/>
<dbReference type="EMBL" id="BPLQ01003632">
    <property type="protein sequence ID" value="GIY01983.1"/>
    <property type="molecule type" value="Genomic_DNA"/>
</dbReference>
<gene>
    <name evidence="1" type="ORF">CDAR_298091</name>
</gene>
<proteinExistence type="predicted"/>
<protein>
    <submittedName>
        <fullName evidence="1">Uncharacterized protein</fullName>
    </submittedName>
</protein>
<accession>A0AAV4Q3J2</accession>
<keyword evidence="2" id="KW-1185">Reference proteome</keyword>
<reference evidence="1 2" key="1">
    <citation type="submission" date="2021-06" db="EMBL/GenBank/DDBJ databases">
        <title>Caerostris darwini draft genome.</title>
        <authorList>
            <person name="Kono N."/>
            <person name="Arakawa K."/>
        </authorList>
    </citation>
    <scope>NUCLEOTIDE SEQUENCE [LARGE SCALE GENOMIC DNA]</scope>
</reference>
<comment type="caution">
    <text evidence="1">The sequence shown here is derived from an EMBL/GenBank/DDBJ whole genome shotgun (WGS) entry which is preliminary data.</text>
</comment>
<evidence type="ECO:0000313" key="2">
    <source>
        <dbReference type="Proteomes" id="UP001054837"/>
    </source>
</evidence>
<sequence>MNAYTSDIIIFASTSANYHFYKNNNFASHLWYTNHFEHFAFFFSTNINLGNNDKWLSTCQAVCINSCLCRAVAVNHSPKSTRRPCPRSKRSHVVSMLFCLLACMENRD</sequence>
<dbReference type="Proteomes" id="UP001054837">
    <property type="component" value="Unassembled WGS sequence"/>
</dbReference>
<evidence type="ECO:0000313" key="1">
    <source>
        <dbReference type="EMBL" id="GIY01983.1"/>
    </source>
</evidence>
<name>A0AAV4Q3J2_9ARAC</name>
<organism evidence="1 2">
    <name type="scientific">Caerostris darwini</name>
    <dbReference type="NCBI Taxonomy" id="1538125"/>
    <lineage>
        <taxon>Eukaryota</taxon>
        <taxon>Metazoa</taxon>
        <taxon>Ecdysozoa</taxon>
        <taxon>Arthropoda</taxon>
        <taxon>Chelicerata</taxon>
        <taxon>Arachnida</taxon>
        <taxon>Araneae</taxon>
        <taxon>Araneomorphae</taxon>
        <taxon>Entelegynae</taxon>
        <taxon>Araneoidea</taxon>
        <taxon>Araneidae</taxon>
        <taxon>Caerostris</taxon>
    </lineage>
</organism>